<reference evidence="1 2" key="1">
    <citation type="submission" date="2020-04" db="EMBL/GenBank/DDBJ databases">
        <title>Draft Genome Sequence of Streptomyces morookaense DSM 40503, an 8-azaguanine-producing strain.</title>
        <authorList>
            <person name="Qi J."/>
            <person name="Gao J.-M."/>
        </authorList>
    </citation>
    <scope>NUCLEOTIDE SEQUENCE [LARGE SCALE GENOMIC DNA]</scope>
    <source>
        <strain evidence="1 2">DSM 40503</strain>
    </source>
</reference>
<organism evidence="1 2">
    <name type="scientific">Streptomyces morookaense</name>
    <name type="common">Streptoverticillium morookaense</name>
    <dbReference type="NCBI Taxonomy" id="1970"/>
    <lineage>
        <taxon>Bacteria</taxon>
        <taxon>Bacillati</taxon>
        <taxon>Actinomycetota</taxon>
        <taxon>Actinomycetes</taxon>
        <taxon>Kitasatosporales</taxon>
        <taxon>Streptomycetaceae</taxon>
        <taxon>Streptomyces</taxon>
    </lineage>
</organism>
<evidence type="ECO:0000313" key="2">
    <source>
        <dbReference type="Proteomes" id="UP000587462"/>
    </source>
</evidence>
<sequence>MHIWHTLDLDNYRAADTVRAFYEAEFLPLPEGRIRWHSHAVSSAFGLFGHHLGTRLLAAEPGARDDPPGYLLVQHLRTPDMVQDLYAGAASPPYRRHPVSGLYVQNANPVFPAAAFDPRESIDPTFYTERPATAPRMSALIREQGGSGIVVSLHECLGRYAQVRALVAQADVQLPADPRKLREWSLVMVVTGTLLAVERGLVRADEVVLHGSGSYDADDYTPLPADALRPAAQSADLAEVLHKAAGVRDT</sequence>
<dbReference type="AlphaFoldDB" id="A0A7Y7B2U1"/>
<dbReference type="InterPro" id="IPR046044">
    <property type="entry name" value="DUF6002"/>
</dbReference>
<accession>A0A7Y7B2U1</accession>
<dbReference type="EMBL" id="JABBXF010000016">
    <property type="protein sequence ID" value="NVK77892.1"/>
    <property type="molecule type" value="Genomic_DNA"/>
</dbReference>
<evidence type="ECO:0000313" key="1">
    <source>
        <dbReference type="EMBL" id="NVK77892.1"/>
    </source>
</evidence>
<comment type="caution">
    <text evidence="1">The sequence shown here is derived from an EMBL/GenBank/DDBJ whole genome shotgun (WGS) entry which is preliminary data.</text>
</comment>
<protein>
    <submittedName>
        <fullName evidence="1">Uncharacterized protein</fullName>
    </submittedName>
</protein>
<keyword evidence="2" id="KW-1185">Reference proteome</keyword>
<name>A0A7Y7B2U1_STRMO</name>
<dbReference type="Proteomes" id="UP000587462">
    <property type="component" value="Unassembled WGS sequence"/>
</dbReference>
<gene>
    <name evidence="1" type="ORF">HG542_09460</name>
</gene>
<proteinExistence type="predicted"/>
<dbReference type="Pfam" id="PF19465">
    <property type="entry name" value="DUF6002"/>
    <property type="match status" value="1"/>
</dbReference>